<organism evidence="2 3">
    <name type="scientific">Symbiodinium microadriaticum</name>
    <name type="common">Dinoflagellate</name>
    <name type="synonym">Zooxanthella microadriatica</name>
    <dbReference type="NCBI Taxonomy" id="2951"/>
    <lineage>
        <taxon>Eukaryota</taxon>
        <taxon>Sar</taxon>
        <taxon>Alveolata</taxon>
        <taxon>Dinophyceae</taxon>
        <taxon>Suessiales</taxon>
        <taxon>Symbiodiniaceae</taxon>
        <taxon>Symbiodinium</taxon>
    </lineage>
</organism>
<dbReference type="AlphaFoldDB" id="A0A1Q9BQC6"/>
<feature type="non-terminal residue" evidence="2">
    <location>
        <position position="55"/>
    </location>
</feature>
<gene>
    <name evidence="2" type="ORF">AK812_SmicGene48092</name>
</gene>
<feature type="compositionally biased region" description="Basic and acidic residues" evidence="1">
    <location>
        <begin position="35"/>
        <end position="55"/>
    </location>
</feature>
<proteinExistence type="predicted"/>
<keyword evidence="3" id="KW-1185">Reference proteome</keyword>
<evidence type="ECO:0000313" key="2">
    <source>
        <dbReference type="EMBL" id="OLP72769.1"/>
    </source>
</evidence>
<dbReference type="Proteomes" id="UP000186817">
    <property type="component" value="Unassembled WGS sequence"/>
</dbReference>
<name>A0A1Q9BQC6_SYMMI</name>
<accession>A0A1Q9BQC6</accession>
<reference evidence="2 3" key="1">
    <citation type="submission" date="2016-02" db="EMBL/GenBank/DDBJ databases">
        <title>Genome analysis of coral dinoflagellate symbionts highlights evolutionary adaptations to a symbiotic lifestyle.</title>
        <authorList>
            <person name="Aranda M."/>
            <person name="Li Y."/>
            <person name="Liew Y.J."/>
            <person name="Baumgarten S."/>
            <person name="Simakov O."/>
            <person name="Wilson M."/>
            <person name="Piel J."/>
            <person name="Ashoor H."/>
            <person name="Bougouffa S."/>
            <person name="Bajic V.B."/>
            <person name="Ryu T."/>
            <person name="Ravasi T."/>
            <person name="Bayer T."/>
            <person name="Micklem G."/>
            <person name="Kim H."/>
            <person name="Bhak J."/>
            <person name="Lajeunesse T.C."/>
            <person name="Voolstra C.R."/>
        </authorList>
    </citation>
    <scope>NUCLEOTIDE SEQUENCE [LARGE SCALE GENOMIC DNA]</scope>
    <source>
        <strain evidence="2 3">CCMP2467</strain>
    </source>
</reference>
<dbReference type="EMBL" id="LSRX01007050">
    <property type="protein sequence ID" value="OLP72769.1"/>
    <property type="molecule type" value="Genomic_DNA"/>
</dbReference>
<evidence type="ECO:0000313" key="3">
    <source>
        <dbReference type="Proteomes" id="UP000186817"/>
    </source>
</evidence>
<sequence length="55" mass="5832">MRSLDLAKFEELVAVAPAAAASALYGYKGGSGPSKETKEKDISFGAKDTREARKL</sequence>
<protein>
    <submittedName>
        <fullName evidence="2">Uncharacterized protein</fullName>
    </submittedName>
</protein>
<evidence type="ECO:0000256" key="1">
    <source>
        <dbReference type="SAM" id="MobiDB-lite"/>
    </source>
</evidence>
<comment type="caution">
    <text evidence="2">The sequence shown here is derived from an EMBL/GenBank/DDBJ whole genome shotgun (WGS) entry which is preliminary data.</text>
</comment>
<feature type="region of interest" description="Disordered" evidence="1">
    <location>
        <begin position="29"/>
        <end position="55"/>
    </location>
</feature>